<evidence type="ECO:0000259" key="1">
    <source>
        <dbReference type="SMART" id="SM01022"/>
    </source>
</evidence>
<dbReference type="InterPro" id="IPR007374">
    <property type="entry name" value="ASCH_domain"/>
</dbReference>
<keyword evidence="3" id="KW-1185">Reference proteome</keyword>
<dbReference type="OrthoDB" id="338816at2759"/>
<dbReference type="SMART" id="SM01022">
    <property type="entry name" value="ASCH"/>
    <property type="match status" value="1"/>
</dbReference>
<dbReference type="SUPFAM" id="SSF88697">
    <property type="entry name" value="PUA domain-like"/>
    <property type="match status" value="1"/>
</dbReference>
<evidence type="ECO:0000313" key="2">
    <source>
        <dbReference type="EMBL" id="CAD7700156.1"/>
    </source>
</evidence>
<reference evidence="2" key="1">
    <citation type="submission" date="2020-12" db="EMBL/GenBank/DDBJ databases">
        <authorList>
            <person name="Iha C."/>
        </authorList>
    </citation>
    <scope>NUCLEOTIDE SEQUENCE</scope>
</reference>
<organism evidence="2 3">
    <name type="scientific">Ostreobium quekettii</name>
    <dbReference type="NCBI Taxonomy" id="121088"/>
    <lineage>
        <taxon>Eukaryota</taxon>
        <taxon>Viridiplantae</taxon>
        <taxon>Chlorophyta</taxon>
        <taxon>core chlorophytes</taxon>
        <taxon>Ulvophyceae</taxon>
        <taxon>TCBD clade</taxon>
        <taxon>Bryopsidales</taxon>
        <taxon>Ostreobineae</taxon>
        <taxon>Ostreobiaceae</taxon>
        <taxon>Ostreobium</taxon>
    </lineage>
</organism>
<dbReference type="PANTHER" id="PTHR12963">
    <property type="entry name" value="THYROID RECEPTOR INTERACTING PROTEIN RELATED"/>
    <property type="match status" value="1"/>
</dbReference>
<dbReference type="Gene3D" id="2.30.130.30">
    <property type="entry name" value="Hypothetical protein"/>
    <property type="match status" value="1"/>
</dbReference>
<dbReference type="InterPro" id="IPR039128">
    <property type="entry name" value="TRIP4-like"/>
</dbReference>
<dbReference type="CDD" id="cd06554">
    <property type="entry name" value="ASCH_ASC-1_like"/>
    <property type="match status" value="1"/>
</dbReference>
<dbReference type="FunFam" id="2.30.130.30:FF:000002">
    <property type="entry name" value="Activating signal cointegrator 1"/>
    <property type="match status" value="1"/>
</dbReference>
<evidence type="ECO:0000313" key="3">
    <source>
        <dbReference type="Proteomes" id="UP000708148"/>
    </source>
</evidence>
<sequence length="223" mass="24815">MEAVTRTVFAIANSCPASSSMPPKDEGKCISMHQPWASLLVHGVKRIEGRSWPTDLRGRLWVHATAKAPDPQHVREVEALYRTIYEMEGKTVRFPESYPSGVLLGCVEVVDCLQGTDVEGWEGLPDSIKLEVGSPYCFLCEQPQRLLVLHPVRGWPGIWKLPKKIVDTAGVGLARPTCVEGEHSWKRFGRPKVSLQGQRPTSGRENMWKEKYGNALNRGGVGQ</sequence>
<dbReference type="Proteomes" id="UP000708148">
    <property type="component" value="Unassembled WGS sequence"/>
</dbReference>
<protein>
    <recommendedName>
        <fullName evidence="1">ASCH domain-containing protein</fullName>
    </recommendedName>
</protein>
<dbReference type="AlphaFoldDB" id="A0A8S1IYN2"/>
<comment type="caution">
    <text evidence="2">The sequence shown here is derived from an EMBL/GenBank/DDBJ whole genome shotgun (WGS) entry which is preliminary data.</text>
</comment>
<proteinExistence type="predicted"/>
<gene>
    <name evidence="2" type="ORF">OSTQU699_LOCUS5515</name>
</gene>
<dbReference type="Pfam" id="PF04266">
    <property type="entry name" value="ASCH"/>
    <property type="match status" value="1"/>
</dbReference>
<dbReference type="EMBL" id="CAJHUC010001188">
    <property type="protein sequence ID" value="CAD7700156.1"/>
    <property type="molecule type" value="Genomic_DNA"/>
</dbReference>
<accession>A0A8S1IYN2</accession>
<dbReference type="InterPro" id="IPR015947">
    <property type="entry name" value="PUA-like_sf"/>
</dbReference>
<name>A0A8S1IYN2_9CHLO</name>
<feature type="domain" description="ASCH" evidence="1">
    <location>
        <begin position="30"/>
        <end position="134"/>
    </location>
</feature>
<dbReference type="PANTHER" id="PTHR12963:SF0">
    <property type="entry name" value="EXPRESSED PROTEIN"/>
    <property type="match status" value="1"/>
</dbReference>